<dbReference type="Pfam" id="PF02517">
    <property type="entry name" value="Rce1-like"/>
    <property type="match status" value="1"/>
</dbReference>
<evidence type="ECO:0000313" key="3">
    <source>
        <dbReference type="Proteomes" id="UP000217838"/>
    </source>
</evidence>
<accession>A0A2A4YF99</accession>
<evidence type="ECO:0000313" key="2">
    <source>
        <dbReference type="EMBL" id="PCI92977.1"/>
    </source>
</evidence>
<dbReference type="GO" id="GO:0004175">
    <property type="term" value="F:endopeptidase activity"/>
    <property type="evidence" value="ECO:0007669"/>
    <property type="project" value="UniProtKB-ARBA"/>
</dbReference>
<gene>
    <name evidence="2" type="ORF">COB11_06150</name>
</gene>
<name>A0A2A4YF99_UNCAE</name>
<dbReference type="InterPro" id="IPR003675">
    <property type="entry name" value="Rce1/LyrA-like_dom"/>
</dbReference>
<dbReference type="AlphaFoldDB" id="A0A2A4YF99"/>
<organism evidence="2 3">
    <name type="scientific">Aerophobetes bacterium</name>
    <dbReference type="NCBI Taxonomy" id="2030807"/>
    <lineage>
        <taxon>Bacteria</taxon>
        <taxon>Candidatus Aerophobota</taxon>
    </lineage>
</organism>
<feature type="domain" description="CAAX prenyl protease 2/Lysostaphin resistance protein A-like" evidence="1">
    <location>
        <begin position="80"/>
        <end position="185"/>
    </location>
</feature>
<dbReference type="EMBL" id="NVUU01000077">
    <property type="protein sequence ID" value="PCI92977.1"/>
    <property type="molecule type" value="Genomic_DNA"/>
</dbReference>
<reference evidence="3" key="1">
    <citation type="submission" date="2017-08" db="EMBL/GenBank/DDBJ databases">
        <title>A dynamic microbial community with high functional redundancy inhabits the cold, oxic subseafloor aquifer.</title>
        <authorList>
            <person name="Tully B.J."/>
            <person name="Wheat C.G."/>
            <person name="Glazer B.T."/>
            <person name="Huber J.A."/>
        </authorList>
    </citation>
    <scope>NUCLEOTIDE SEQUENCE [LARGE SCALE GENOMIC DNA]</scope>
</reference>
<proteinExistence type="predicted"/>
<protein>
    <recommendedName>
        <fullName evidence="1">CAAX prenyl protease 2/Lysostaphin resistance protein A-like domain-containing protein</fullName>
    </recommendedName>
</protein>
<dbReference type="GO" id="GO:0080120">
    <property type="term" value="P:CAAX-box protein maturation"/>
    <property type="evidence" value="ECO:0007669"/>
    <property type="project" value="UniProtKB-ARBA"/>
</dbReference>
<evidence type="ECO:0000259" key="1">
    <source>
        <dbReference type="Pfam" id="PF02517"/>
    </source>
</evidence>
<sequence>MTVAIAHPYSSAQFYHDNRKAMLGVAGAFCAFGVDHVATMVEKSLEAAGKIKPDDLQDVVQLLNGINNIPNVLLKVAAKTAAVAYVTIIGPVLEEWMFREVFHEGLVRFTASIWGPNTNDTIQVVCRVFSNGILFGAAHLLPFQGWANVPIFVATALMGMVFAALREYTGDCQASCIAHMVNNTVVLKILKFI</sequence>
<comment type="caution">
    <text evidence="2">The sequence shown here is derived from an EMBL/GenBank/DDBJ whole genome shotgun (WGS) entry which is preliminary data.</text>
</comment>
<dbReference type="Proteomes" id="UP000217838">
    <property type="component" value="Unassembled WGS sequence"/>
</dbReference>